<keyword evidence="1" id="KW-1133">Transmembrane helix</keyword>
<evidence type="ECO:0000313" key="3">
    <source>
        <dbReference type="Proteomes" id="UP000654471"/>
    </source>
</evidence>
<dbReference type="EMBL" id="BMRP01000050">
    <property type="protein sequence ID" value="GGU95977.1"/>
    <property type="molecule type" value="Genomic_DNA"/>
</dbReference>
<evidence type="ECO:0008006" key="4">
    <source>
        <dbReference type="Google" id="ProtNLM"/>
    </source>
</evidence>
<name>A0ABQ2VLJ2_9ACTN</name>
<feature type="transmembrane region" description="Helical" evidence="1">
    <location>
        <begin position="64"/>
        <end position="84"/>
    </location>
</feature>
<comment type="caution">
    <text evidence="2">The sequence shown here is derived from an EMBL/GenBank/DDBJ whole genome shotgun (WGS) entry which is preliminary data.</text>
</comment>
<dbReference type="Proteomes" id="UP000654471">
    <property type="component" value="Unassembled WGS sequence"/>
</dbReference>
<keyword evidence="1" id="KW-0812">Transmembrane</keyword>
<keyword evidence="1" id="KW-0472">Membrane</keyword>
<evidence type="ECO:0000313" key="2">
    <source>
        <dbReference type="EMBL" id="GGU95977.1"/>
    </source>
</evidence>
<proteinExistence type="predicted"/>
<protein>
    <recommendedName>
        <fullName evidence="4">Integral membrane protein</fullName>
    </recommendedName>
</protein>
<sequence length="86" mass="8999">MLGFLGYLGLVAMTLAPGPVLGNRPVLWLVLQLLAAGTALTTAATALGWWRARASATGRTHARLGLPGLASAVFVPWALFWGLMTP</sequence>
<keyword evidence="3" id="KW-1185">Reference proteome</keyword>
<gene>
    <name evidence="2" type="ORF">GCM10010211_73890</name>
</gene>
<feature type="transmembrane region" description="Helical" evidence="1">
    <location>
        <begin position="32"/>
        <end position="52"/>
    </location>
</feature>
<evidence type="ECO:0000256" key="1">
    <source>
        <dbReference type="SAM" id="Phobius"/>
    </source>
</evidence>
<reference evidence="3" key="1">
    <citation type="journal article" date="2019" name="Int. J. Syst. Evol. Microbiol.">
        <title>The Global Catalogue of Microorganisms (GCM) 10K type strain sequencing project: providing services to taxonomists for standard genome sequencing and annotation.</title>
        <authorList>
            <consortium name="The Broad Institute Genomics Platform"/>
            <consortium name="The Broad Institute Genome Sequencing Center for Infectious Disease"/>
            <person name="Wu L."/>
            <person name="Ma J."/>
        </authorList>
    </citation>
    <scope>NUCLEOTIDE SEQUENCE [LARGE SCALE GENOMIC DNA]</scope>
    <source>
        <strain evidence="3">JCM 3399</strain>
    </source>
</reference>
<organism evidence="2 3">
    <name type="scientific">Streptomyces albospinus</name>
    <dbReference type="NCBI Taxonomy" id="285515"/>
    <lineage>
        <taxon>Bacteria</taxon>
        <taxon>Bacillati</taxon>
        <taxon>Actinomycetota</taxon>
        <taxon>Actinomycetes</taxon>
        <taxon>Kitasatosporales</taxon>
        <taxon>Streptomycetaceae</taxon>
        <taxon>Streptomyces</taxon>
    </lineage>
</organism>
<accession>A0ABQ2VLJ2</accession>